<dbReference type="InterPro" id="IPR016642">
    <property type="entry name" value="26S_Psome_Rpn2"/>
</dbReference>
<feature type="domain" description="26S proteasome regulatory subunit RPN2 C-terminal" evidence="8">
    <location>
        <begin position="753"/>
        <end position="934"/>
    </location>
</feature>
<feature type="region of interest" description="Disordered" evidence="7">
    <location>
        <begin position="811"/>
        <end position="875"/>
    </location>
</feature>
<dbReference type="Proteomes" id="UP000290900">
    <property type="component" value="Unassembled WGS sequence"/>
</dbReference>
<dbReference type="GO" id="GO:0030234">
    <property type="term" value="F:enzyme regulator activity"/>
    <property type="evidence" value="ECO:0007669"/>
    <property type="project" value="UniProtKB-UniRule"/>
</dbReference>
<dbReference type="STRING" id="13370.A0A448YM32"/>
<protein>
    <recommendedName>
        <fullName evidence="3 6">26S proteasome regulatory subunit RPN2</fullName>
    </recommendedName>
</protein>
<evidence type="ECO:0000256" key="6">
    <source>
        <dbReference type="PIRNR" id="PIRNR015947"/>
    </source>
</evidence>
<comment type="similarity">
    <text evidence="2 6">Belongs to the proteasome subunit S1 family.</text>
</comment>
<proteinExistence type="inferred from homology"/>
<dbReference type="PANTHER" id="PTHR10943">
    <property type="entry name" value="26S PROTEASOME NON-ATPASE REGULATORY SUBUNIT"/>
    <property type="match status" value="1"/>
</dbReference>
<gene>
    <name evidence="10" type="ORF">BRENAR_LOCUS2724</name>
</gene>
<keyword evidence="11" id="KW-1185">Reference proteome</keyword>
<dbReference type="InParanoid" id="A0A448YM32"/>
<dbReference type="Pfam" id="PF01851">
    <property type="entry name" value="PC_rep"/>
    <property type="match status" value="2"/>
</dbReference>
<name>A0A448YM32_BRENA</name>
<dbReference type="InterPro" id="IPR002015">
    <property type="entry name" value="Proteasome/cyclosome_rpt"/>
</dbReference>
<dbReference type="Gene3D" id="1.25.10.10">
    <property type="entry name" value="Leucine-rich Repeat Variant"/>
    <property type="match status" value="1"/>
</dbReference>
<dbReference type="PIRSF" id="PIRSF015947">
    <property type="entry name" value="26S_Psome_Rpn2"/>
    <property type="match status" value="1"/>
</dbReference>
<evidence type="ECO:0000313" key="11">
    <source>
        <dbReference type="Proteomes" id="UP000290900"/>
    </source>
</evidence>
<accession>A0A448YM32</accession>
<dbReference type="InterPro" id="IPR040623">
    <property type="entry name" value="RPN2_C"/>
</dbReference>
<feature type="compositionally biased region" description="Acidic residues" evidence="7">
    <location>
        <begin position="821"/>
        <end position="844"/>
    </location>
</feature>
<organism evidence="10 11">
    <name type="scientific">Brettanomyces naardenensis</name>
    <name type="common">Yeast</name>
    <dbReference type="NCBI Taxonomy" id="13370"/>
    <lineage>
        <taxon>Eukaryota</taxon>
        <taxon>Fungi</taxon>
        <taxon>Dikarya</taxon>
        <taxon>Ascomycota</taxon>
        <taxon>Saccharomycotina</taxon>
        <taxon>Pichiomycetes</taxon>
        <taxon>Pichiales</taxon>
        <taxon>Pichiaceae</taxon>
        <taxon>Brettanomyces</taxon>
    </lineage>
</organism>
<feature type="compositionally biased region" description="Acidic residues" evidence="7">
    <location>
        <begin position="851"/>
        <end position="862"/>
    </location>
</feature>
<dbReference type="GO" id="GO:0043161">
    <property type="term" value="P:proteasome-mediated ubiquitin-dependent protein catabolic process"/>
    <property type="evidence" value="ECO:0007669"/>
    <property type="project" value="TreeGrafter"/>
</dbReference>
<dbReference type="InterPro" id="IPR011989">
    <property type="entry name" value="ARM-like"/>
</dbReference>
<dbReference type="InterPro" id="IPR048570">
    <property type="entry name" value="PSMD1_RPN2_N"/>
</dbReference>
<evidence type="ECO:0000259" key="9">
    <source>
        <dbReference type="Pfam" id="PF21505"/>
    </source>
</evidence>
<dbReference type="GO" id="GO:0005634">
    <property type="term" value="C:nucleus"/>
    <property type="evidence" value="ECO:0007669"/>
    <property type="project" value="TreeGrafter"/>
</dbReference>
<dbReference type="OrthoDB" id="261572at2759"/>
<evidence type="ECO:0000256" key="5">
    <source>
        <dbReference type="ARBA" id="ARBA00022942"/>
    </source>
</evidence>
<dbReference type="PANTHER" id="PTHR10943:SF2">
    <property type="entry name" value="26S PROTEASOME NON-ATPASE REGULATORY SUBUNIT 1"/>
    <property type="match status" value="1"/>
</dbReference>
<dbReference type="GO" id="GO:0008540">
    <property type="term" value="C:proteasome regulatory particle, base subcomplex"/>
    <property type="evidence" value="ECO:0007669"/>
    <property type="project" value="UniProtKB-UniRule"/>
</dbReference>
<dbReference type="FunFam" id="1.25.10.10:FF:000017">
    <property type="entry name" value="26S proteasome non-ATPase regulatory subunit 1"/>
    <property type="match status" value="1"/>
</dbReference>
<reference evidence="10 11" key="1">
    <citation type="submission" date="2018-12" db="EMBL/GenBank/DDBJ databases">
        <authorList>
            <person name="Tiukova I."/>
            <person name="Dainat J."/>
        </authorList>
    </citation>
    <scope>NUCLEOTIDE SEQUENCE [LARGE SCALE GENOMIC DNA]</scope>
</reference>
<evidence type="ECO:0000256" key="4">
    <source>
        <dbReference type="ARBA" id="ARBA00022737"/>
    </source>
</evidence>
<evidence type="ECO:0000256" key="2">
    <source>
        <dbReference type="ARBA" id="ARBA00006308"/>
    </source>
</evidence>
<evidence type="ECO:0000256" key="3">
    <source>
        <dbReference type="ARBA" id="ARBA00015684"/>
    </source>
</evidence>
<dbReference type="InterPro" id="IPR016024">
    <property type="entry name" value="ARM-type_fold"/>
</dbReference>
<keyword evidence="4" id="KW-0677">Repeat</keyword>
<dbReference type="Pfam" id="PF21505">
    <property type="entry name" value="RPN2_N"/>
    <property type="match status" value="1"/>
</dbReference>
<evidence type="ECO:0000256" key="7">
    <source>
        <dbReference type="SAM" id="MobiDB-lite"/>
    </source>
</evidence>
<feature type="compositionally biased region" description="Polar residues" evidence="7">
    <location>
        <begin position="863"/>
        <end position="875"/>
    </location>
</feature>
<dbReference type="GO" id="GO:0034515">
    <property type="term" value="C:proteasome storage granule"/>
    <property type="evidence" value="ECO:0007669"/>
    <property type="project" value="TreeGrafter"/>
</dbReference>
<sequence length="972" mass="106367">MATITSAAPYLSLLGESDPQLKTYALESLNSVADELWAEIANDITEIEELYEDHSFSRRQLAALLASKVYYNLGDYEAAVKYALLAGPELDLSNGSEYVETIVSHCIEQYVRLSQSHFNDKSIEIEPQLVSIFEQMVAKCVTDGETRLALGISLEGYRLDLVNKILQDAKKSSKSDESVRFLVGYVLSAVTTQAGNIELKTACLTQLAEILLTLENPDYFLLTKIVVQLNDSSLVVRVFKGLLATPSNAAIAYQIAFDLVGAASQQLLAKVTEELSGDASNSMLLRILSGVPTCDLDLTFLSDNNAADHQIMAATRKALDGRSSLFHSAVSFTNAFMFAGTTDDSFFRSNLEWLGRSSAWSKFSATVAFGVIHRGSLSQGRNVLQPYLPGSTTSPYTNGGALYGLGLIYAGHGKEVLDYLRQQIVDNADNADDKDADIVLHGACLGTGLAGMGLADPQVYEELKAVLYADSAVSGQAAAFAMGLVMLGSGNTEAIHDMYTYAQETQHETIVRGLVVGIALICCGKEDAAEPIISQLLSHQDANLRYGGCFTLALAYCGTSNKTAIRRLLHIGVSDSSDNVRRVAVMGLGFVLLLDYQSVPTVVELLSQSHNAHVRYGAAMALGISCAGRGLQSAIEVLDPLAKDSVDFVREGATIAKAMILIQQTEKTYPKVKEFREQLTSIVANKHEESLARFGATLAQGILDAGGRNVTIQLENHQTNTLNTKAIVGLTMFVQFWYWFPLAHFLCLSFTPTAIIGVTDHLKVPKFKINCHCPPDVFGYPPKAESQVKQQAEKLTTAVLSTTARAKARAALKAKERKEEDKDEMDVDEKEVEEKKEEEDGEVGEDSKKEEEEEEDDSEETSTEPPVSNEELQSSTLRSLYVKNPYQLDNMTRVVPAQLKYITFSKDERFTPVRKFRGISGIVVLKDSTPSQPFDKIRTVREKNNTEAPVPDPFTIDPAVDKGLFEIPEDED</sequence>
<dbReference type="GO" id="GO:0042176">
    <property type="term" value="P:regulation of protein catabolic process"/>
    <property type="evidence" value="ECO:0007669"/>
    <property type="project" value="UniProtKB-UniRule"/>
</dbReference>
<dbReference type="Pfam" id="PF13646">
    <property type="entry name" value="HEAT_2"/>
    <property type="match status" value="1"/>
</dbReference>
<dbReference type="EMBL" id="CAACVR010000015">
    <property type="protein sequence ID" value="VEU21992.1"/>
    <property type="molecule type" value="Genomic_DNA"/>
</dbReference>
<dbReference type="Pfam" id="PF18004">
    <property type="entry name" value="RPN2_C"/>
    <property type="match status" value="1"/>
</dbReference>
<comment type="function">
    <text evidence="1 6">Acts as a regulatory subunit of the 26S proteasome which is involved in the ATP-dependent degradation of ubiquitinated proteins.</text>
</comment>
<evidence type="ECO:0000259" key="8">
    <source>
        <dbReference type="Pfam" id="PF18004"/>
    </source>
</evidence>
<evidence type="ECO:0000256" key="1">
    <source>
        <dbReference type="ARBA" id="ARBA00002187"/>
    </source>
</evidence>
<dbReference type="AlphaFoldDB" id="A0A448YM32"/>
<evidence type="ECO:0000313" key="10">
    <source>
        <dbReference type="EMBL" id="VEU21992.1"/>
    </source>
</evidence>
<keyword evidence="5 6" id="KW-0647">Proteasome</keyword>
<dbReference type="SUPFAM" id="SSF48371">
    <property type="entry name" value="ARM repeat"/>
    <property type="match status" value="1"/>
</dbReference>
<dbReference type="FunCoup" id="A0A448YM32">
    <property type="interactions" value="1442"/>
</dbReference>
<feature type="domain" description="26S proteasome non-ATPase regulatory subunit 1/RPN2 N-terminal" evidence="9">
    <location>
        <begin position="5"/>
        <end position="305"/>
    </location>
</feature>